<evidence type="ECO:0000313" key="1">
    <source>
        <dbReference type="EMBL" id="KAF5940473.1"/>
    </source>
</evidence>
<dbReference type="Proteomes" id="UP000593564">
    <property type="component" value="Unassembled WGS sequence"/>
</dbReference>
<dbReference type="EMBL" id="JACBKZ010000010">
    <property type="protein sequence ID" value="KAF5940473.1"/>
    <property type="molecule type" value="Genomic_DNA"/>
</dbReference>
<accession>A0A7J7GI73</accession>
<sequence length="49" mass="5702">MQRRPSPVLLHQAMLIDAMQRLVSSRLLHRHQPKQINISTLPFGGRRES</sequence>
<protein>
    <submittedName>
        <fullName evidence="1">Uncharacterized protein</fullName>
    </submittedName>
</protein>
<comment type="caution">
    <text evidence="1">The sequence shown here is derived from an EMBL/GenBank/DDBJ whole genome shotgun (WGS) entry which is preliminary data.</text>
</comment>
<evidence type="ECO:0000313" key="2">
    <source>
        <dbReference type="Proteomes" id="UP000593564"/>
    </source>
</evidence>
<name>A0A7J7GI73_CAMSI</name>
<reference evidence="2" key="1">
    <citation type="journal article" date="2020" name="Nat. Commun.">
        <title>Genome assembly of wild tea tree DASZ reveals pedigree and selection history of tea varieties.</title>
        <authorList>
            <person name="Zhang W."/>
            <person name="Zhang Y."/>
            <person name="Qiu H."/>
            <person name="Guo Y."/>
            <person name="Wan H."/>
            <person name="Zhang X."/>
            <person name="Scossa F."/>
            <person name="Alseekh S."/>
            <person name="Zhang Q."/>
            <person name="Wang P."/>
            <person name="Xu L."/>
            <person name="Schmidt M.H."/>
            <person name="Jia X."/>
            <person name="Li D."/>
            <person name="Zhu A."/>
            <person name="Guo F."/>
            <person name="Chen W."/>
            <person name="Ni D."/>
            <person name="Usadel B."/>
            <person name="Fernie A.R."/>
            <person name="Wen W."/>
        </authorList>
    </citation>
    <scope>NUCLEOTIDE SEQUENCE [LARGE SCALE GENOMIC DNA]</scope>
    <source>
        <strain evidence="2">cv. G240</strain>
    </source>
</reference>
<proteinExistence type="predicted"/>
<dbReference type="AlphaFoldDB" id="A0A7J7GI73"/>
<gene>
    <name evidence="1" type="ORF">HYC85_021640</name>
</gene>
<reference evidence="1 2" key="2">
    <citation type="submission" date="2020-07" db="EMBL/GenBank/DDBJ databases">
        <title>Genome assembly of wild tea tree DASZ reveals pedigree and selection history of tea varieties.</title>
        <authorList>
            <person name="Zhang W."/>
        </authorList>
    </citation>
    <scope>NUCLEOTIDE SEQUENCE [LARGE SCALE GENOMIC DNA]</scope>
    <source>
        <strain evidence="2">cv. G240</strain>
        <tissue evidence="1">Leaf</tissue>
    </source>
</reference>
<organism evidence="1 2">
    <name type="scientific">Camellia sinensis</name>
    <name type="common">Tea plant</name>
    <name type="synonym">Thea sinensis</name>
    <dbReference type="NCBI Taxonomy" id="4442"/>
    <lineage>
        <taxon>Eukaryota</taxon>
        <taxon>Viridiplantae</taxon>
        <taxon>Streptophyta</taxon>
        <taxon>Embryophyta</taxon>
        <taxon>Tracheophyta</taxon>
        <taxon>Spermatophyta</taxon>
        <taxon>Magnoliopsida</taxon>
        <taxon>eudicotyledons</taxon>
        <taxon>Gunneridae</taxon>
        <taxon>Pentapetalae</taxon>
        <taxon>asterids</taxon>
        <taxon>Ericales</taxon>
        <taxon>Theaceae</taxon>
        <taxon>Camellia</taxon>
    </lineage>
</organism>
<keyword evidence="2" id="KW-1185">Reference proteome</keyword>